<dbReference type="EMBL" id="BAAASZ010000022">
    <property type="protein sequence ID" value="GAA2445085.1"/>
    <property type="molecule type" value="Genomic_DNA"/>
</dbReference>
<feature type="transmembrane region" description="Helical" evidence="1">
    <location>
        <begin position="12"/>
        <end position="27"/>
    </location>
</feature>
<comment type="caution">
    <text evidence="3">The sequence shown here is derived from an EMBL/GenBank/DDBJ whole genome shotgun (WGS) entry which is preliminary data.</text>
</comment>
<gene>
    <name evidence="3" type="ORF">GCM10010405_30630</name>
</gene>
<keyword evidence="1" id="KW-0472">Membrane</keyword>
<feature type="transmembrane region" description="Helical" evidence="1">
    <location>
        <begin position="114"/>
        <end position="135"/>
    </location>
</feature>
<evidence type="ECO:0000313" key="4">
    <source>
        <dbReference type="Proteomes" id="UP001501638"/>
    </source>
</evidence>
<evidence type="ECO:0000313" key="3">
    <source>
        <dbReference type="EMBL" id="GAA2445085.1"/>
    </source>
</evidence>
<keyword evidence="4" id="KW-1185">Reference proteome</keyword>
<organism evidence="3 4">
    <name type="scientific">Streptomyces macrosporus</name>
    <dbReference type="NCBI Taxonomy" id="44032"/>
    <lineage>
        <taxon>Bacteria</taxon>
        <taxon>Bacillati</taxon>
        <taxon>Actinomycetota</taxon>
        <taxon>Actinomycetes</taxon>
        <taxon>Kitasatosporales</taxon>
        <taxon>Streptomycetaceae</taxon>
        <taxon>Streptomyces</taxon>
    </lineage>
</organism>
<feature type="transmembrane region" description="Helical" evidence="1">
    <location>
        <begin position="233"/>
        <end position="255"/>
    </location>
</feature>
<feature type="transmembrane region" description="Helical" evidence="1">
    <location>
        <begin position="194"/>
        <end position="221"/>
    </location>
</feature>
<protein>
    <recommendedName>
        <fullName evidence="2">DUF6545 domain-containing protein</fullName>
    </recommendedName>
</protein>
<feature type="transmembrane region" description="Helical" evidence="1">
    <location>
        <begin position="48"/>
        <end position="71"/>
    </location>
</feature>
<evidence type="ECO:0000256" key="1">
    <source>
        <dbReference type="SAM" id="Phobius"/>
    </source>
</evidence>
<keyword evidence="1" id="KW-1133">Transmembrane helix</keyword>
<dbReference type="Proteomes" id="UP001501638">
    <property type="component" value="Unassembled WGS sequence"/>
</dbReference>
<dbReference type="Pfam" id="PF20182">
    <property type="entry name" value="DUF6545"/>
    <property type="match status" value="1"/>
</dbReference>
<feature type="transmembrane region" description="Helical" evidence="1">
    <location>
        <begin position="83"/>
        <end position="102"/>
    </location>
</feature>
<feature type="domain" description="DUF6545" evidence="2">
    <location>
        <begin position="261"/>
        <end position="361"/>
    </location>
</feature>
<sequence length="405" mass="44702">MDSYEDYVDYRWPAALVVAALATRLLTRTRFWTNPLRTRLWTDPLLRAVMGLLILSVPVCVFVTPPMIVWVNQTTGVPNLAAPWVYTLLTIFSTACLLLVLVWQLGAERARPAVRWVIAVYAAVVVALWVLFVLADTPVERVRDFDTYYANTPYARELIVLYLLAHAVAGMVTSGLIGIWLFSGRYEVRGWLRGGLVLLGICYVLNLAFDALKLTAIVARWTGHDLDWLSTKAAPTVGASSVVLGSLGFLLPHVGEDLKDRWKARAAYRRLEPLHRTLTEAGALVGFSSTRRADVYLALAHRDTRIRDSILKLAPHLDAALWDSAREETFRHGVAGEDADGIASAVVLLAALDARSTSSPRDDALAPQKLLGALHLIADALRRHPSTIEKVRRRCVTSTGSTSTS</sequence>
<reference evidence="3 4" key="1">
    <citation type="journal article" date="2019" name="Int. J. Syst. Evol. Microbiol.">
        <title>The Global Catalogue of Microorganisms (GCM) 10K type strain sequencing project: providing services to taxonomists for standard genome sequencing and annotation.</title>
        <authorList>
            <consortium name="The Broad Institute Genomics Platform"/>
            <consortium name="The Broad Institute Genome Sequencing Center for Infectious Disease"/>
            <person name="Wu L."/>
            <person name="Ma J."/>
        </authorList>
    </citation>
    <scope>NUCLEOTIDE SEQUENCE [LARGE SCALE GENOMIC DNA]</scope>
    <source>
        <strain evidence="3 4">JCM 6305</strain>
    </source>
</reference>
<proteinExistence type="predicted"/>
<name>A0ABN3JZN2_9ACTN</name>
<keyword evidence="1" id="KW-0812">Transmembrane</keyword>
<evidence type="ECO:0000259" key="2">
    <source>
        <dbReference type="Pfam" id="PF20182"/>
    </source>
</evidence>
<accession>A0ABN3JZN2</accession>
<feature type="transmembrane region" description="Helical" evidence="1">
    <location>
        <begin position="159"/>
        <end position="182"/>
    </location>
</feature>
<dbReference type="InterPro" id="IPR046675">
    <property type="entry name" value="DUF6545"/>
</dbReference>
<dbReference type="RefSeq" id="WP_344323084.1">
    <property type="nucleotide sequence ID" value="NZ_BAAASZ010000022.1"/>
</dbReference>